<dbReference type="RefSeq" id="WP_136729345.1">
    <property type="nucleotide sequence ID" value="NZ_SUMC01000080.1"/>
</dbReference>
<dbReference type="AlphaFoldDB" id="A0A4U0RWR4"/>
<dbReference type="Proteomes" id="UP000305778">
    <property type="component" value="Unassembled WGS sequence"/>
</dbReference>
<gene>
    <name evidence="1" type="ORF">FCI23_41980</name>
</gene>
<dbReference type="OrthoDB" id="3541554at2"/>
<evidence type="ECO:0000313" key="2">
    <source>
        <dbReference type="Proteomes" id="UP000305778"/>
    </source>
</evidence>
<evidence type="ECO:0000313" key="1">
    <source>
        <dbReference type="EMBL" id="TKA00754.1"/>
    </source>
</evidence>
<accession>A0A4U0RWR4</accession>
<sequence>MGLITGLLTLPLAPLRGTAWVLDQVITQAEREFYDPEPVRRELADLERELLEGRIDEEEFDASEDELLDKLEWLEARQRRLSAH</sequence>
<organism evidence="1 2">
    <name type="scientific">Actinacidiphila oryziradicis</name>
    <dbReference type="NCBI Taxonomy" id="2571141"/>
    <lineage>
        <taxon>Bacteria</taxon>
        <taxon>Bacillati</taxon>
        <taxon>Actinomycetota</taxon>
        <taxon>Actinomycetes</taxon>
        <taxon>Kitasatosporales</taxon>
        <taxon>Streptomycetaceae</taxon>
        <taxon>Actinacidiphila</taxon>
    </lineage>
</organism>
<reference evidence="1 2" key="1">
    <citation type="submission" date="2019-04" db="EMBL/GenBank/DDBJ databases">
        <title>Streptomyces oryziradicis sp. nov., a novel actinomycete isolated from rhizosphere soil of rice (Oryza sativa L.).</title>
        <authorList>
            <person name="Li C."/>
        </authorList>
    </citation>
    <scope>NUCLEOTIDE SEQUENCE [LARGE SCALE GENOMIC DNA]</scope>
    <source>
        <strain evidence="1 2">NEAU-C40</strain>
    </source>
</reference>
<dbReference type="InterPro" id="IPR007804">
    <property type="entry name" value="GvpG"/>
</dbReference>
<dbReference type="Pfam" id="PF05120">
    <property type="entry name" value="GvpG"/>
    <property type="match status" value="1"/>
</dbReference>
<dbReference type="EMBL" id="SUMC01000080">
    <property type="protein sequence ID" value="TKA00754.1"/>
    <property type="molecule type" value="Genomic_DNA"/>
</dbReference>
<comment type="caution">
    <text evidence="1">The sequence shown here is derived from an EMBL/GenBank/DDBJ whole genome shotgun (WGS) entry which is preliminary data.</text>
</comment>
<keyword evidence="2" id="KW-1185">Reference proteome</keyword>
<protein>
    <submittedName>
        <fullName evidence="1">Gas vesicle protein</fullName>
    </submittedName>
</protein>
<name>A0A4U0RWR4_9ACTN</name>
<proteinExistence type="predicted"/>